<accession>A0A101KTV4</accession>
<dbReference type="EMBL" id="LPWA01000103">
    <property type="protein sequence ID" value="KUM26714.1"/>
    <property type="molecule type" value="Genomic_DNA"/>
</dbReference>
<dbReference type="AlphaFoldDB" id="A0A101KTV4"/>
<sequence length="103" mass="11521">MLIETISEIIAKKVYYRGSEAKPRDIFDIAAAARSQWEPIVNALRIFPEQVSRTKDRLEKLNPDFVGRAIAQLMIMPDYEASATDSLDTALAVLNEVLASPEI</sequence>
<protein>
    <submittedName>
        <fullName evidence="1">Uncharacterized protein</fullName>
    </submittedName>
</protein>
<comment type="caution">
    <text evidence="1">The sequence shown here is derived from an EMBL/GenBank/DDBJ whole genome shotgun (WGS) entry which is preliminary data.</text>
</comment>
<organism evidence="1 2">
    <name type="scientific">Rhizobium loti</name>
    <name type="common">Mesorhizobium loti</name>
    <dbReference type="NCBI Taxonomy" id="381"/>
    <lineage>
        <taxon>Bacteria</taxon>
        <taxon>Pseudomonadati</taxon>
        <taxon>Pseudomonadota</taxon>
        <taxon>Alphaproteobacteria</taxon>
        <taxon>Hyphomicrobiales</taxon>
        <taxon>Phyllobacteriaceae</taxon>
        <taxon>Mesorhizobium</taxon>
    </lineage>
</organism>
<reference evidence="1 2" key="1">
    <citation type="submission" date="2015-12" db="EMBL/GenBank/DDBJ databases">
        <title>Draft genome sequence of Mesorhizobium sp. UFLA 01-765, a multitolerant efficient symbiont and plant-growth promoting strain isolated from Zn-mining soil using Leucaena leucocephala as a trap plant.</title>
        <authorList>
            <person name="Rangel W.M."/>
            <person name="Thijs S."/>
            <person name="Longatti S.M."/>
            <person name="Moreira F.M."/>
            <person name="Weyens N."/>
            <person name="Vangronsveld J."/>
            <person name="Van Hamme J.D."/>
            <person name="Bottos E.M."/>
            <person name="Rineau F."/>
        </authorList>
    </citation>
    <scope>NUCLEOTIDE SEQUENCE [LARGE SCALE GENOMIC DNA]</scope>
    <source>
        <strain evidence="1 2">UFLA 01-765</strain>
    </source>
</reference>
<evidence type="ECO:0000313" key="2">
    <source>
        <dbReference type="Proteomes" id="UP000053176"/>
    </source>
</evidence>
<name>A0A101KTV4_RHILI</name>
<dbReference type="Proteomes" id="UP000053176">
    <property type="component" value="Unassembled WGS sequence"/>
</dbReference>
<gene>
    <name evidence="1" type="ORF">AU467_20545</name>
</gene>
<evidence type="ECO:0000313" key="1">
    <source>
        <dbReference type="EMBL" id="KUM26714.1"/>
    </source>
</evidence>
<proteinExistence type="predicted"/>